<dbReference type="Proteomes" id="UP001163823">
    <property type="component" value="Chromosome 8"/>
</dbReference>
<comment type="caution">
    <text evidence="1">The sequence shown here is derived from an EMBL/GenBank/DDBJ whole genome shotgun (WGS) entry which is preliminary data.</text>
</comment>
<name>A0AAD7LKG2_QUISA</name>
<protein>
    <submittedName>
        <fullName evidence="1">Uncharacterized protein</fullName>
    </submittedName>
</protein>
<reference evidence="1" key="1">
    <citation type="journal article" date="2023" name="Science">
        <title>Elucidation of the pathway for biosynthesis of saponin adjuvants from the soapbark tree.</title>
        <authorList>
            <person name="Reed J."/>
            <person name="Orme A."/>
            <person name="El-Demerdash A."/>
            <person name="Owen C."/>
            <person name="Martin L.B.B."/>
            <person name="Misra R.C."/>
            <person name="Kikuchi S."/>
            <person name="Rejzek M."/>
            <person name="Martin A.C."/>
            <person name="Harkess A."/>
            <person name="Leebens-Mack J."/>
            <person name="Louveau T."/>
            <person name="Stephenson M.J."/>
            <person name="Osbourn A."/>
        </authorList>
    </citation>
    <scope>NUCLEOTIDE SEQUENCE</scope>
    <source>
        <strain evidence="1">S10</strain>
    </source>
</reference>
<evidence type="ECO:0000313" key="2">
    <source>
        <dbReference type="Proteomes" id="UP001163823"/>
    </source>
</evidence>
<evidence type="ECO:0000313" key="1">
    <source>
        <dbReference type="EMBL" id="KAJ7959841.1"/>
    </source>
</evidence>
<organism evidence="1 2">
    <name type="scientific">Quillaja saponaria</name>
    <name type="common">Soap bark tree</name>
    <dbReference type="NCBI Taxonomy" id="32244"/>
    <lineage>
        <taxon>Eukaryota</taxon>
        <taxon>Viridiplantae</taxon>
        <taxon>Streptophyta</taxon>
        <taxon>Embryophyta</taxon>
        <taxon>Tracheophyta</taxon>
        <taxon>Spermatophyta</taxon>
        <taxon>Magnoliopsida</taxon>
        <taxon>eudicotyledons</taxon>
        <taxon>Gunneridae</taxon>
        <taxon>Pentapetalae</taxon>
        <taxon>rosids</taxon>
        <taxon>fabids</taxon>
        <taxon>Fabales</taxon>
        <taxon>Quillajaceae</taxon>
        <taxon>Quillaja</taxon>
    </lineage>
</organism>
<dbReference type="EMBL" id="JARAOO010000008">
    <property type="protein sequence ID" value="KAJ7959841.1"/>
    <property type="molecule type" value="Genomic_DNA"/>
</dbReference>
<keyword evidence="2" id="KW-1185">Reference proteome</keyword>
<proteinExistence type="predicted"/>
<accession>A0AAD7LKG2</accession>
<dbReference type="AlphaFoldDB" id="A0AAD7LKG2"/>
<sequence length="68" mass="8217">MTESQVLENQHSPLLFTLIALAASDIVQSVHPHIWLSKHMYMMSFIWNKLYYVHFLHMFFKSHLSYYN</sequence>
<gene>
    <name evidence="1" type="ORF">O6P43_020367</name>
</gene>
<dbReference type="KEGG" id="qsa:O6P43_020367"/>